<dbReference type="Gene3D" id="3.30.2010.10">
    <property type="entry name" value="Metalloproteases ('zincins'), catalytic domain"/>
    <property type="match status" value="1"/>
</dbReference>
<keyword evidence="3" id="KW-1003">Cell membrane</keyword>
<evidence type="ECO:0000256" key="9">
    <source>
        <dbReference type="ARBA" id="ARBA00022989"/>
    </source>
</evidence>
<sequence>MVLAFVLGCLLGLLAVLVLPWRDAFDEPVNLVTGLAGVVLAAAFVGLVYTLLRVLLEPWFLAVSGARRLSRREEARLRPVLEDCARRLDLPNLPRLLIEDDPVLTNARAYARHIVVSTAVLAEPDENIAALFSHELVHWRTGDEVTSAFIRGVGLPLVLVHAVPSWLMRRFPHPATDFLVFLVFWPVLVTMRFLVLPCHRRDVRAAEYRADEGALLAGHGEGMRALLEHRRSFETGRSGWDEAVCATHPPAELRLDRLARLAEEAGGVVAEGAGAPRPVDHLFRVPGPVGSRRTGLVVVALTVVGCLGGGLLTVAQWALFRPEAAVADYFSALGDHDGRAALRLLTADRRHQVSDVDRLARIVGAKDYQPPTDVRVTSVERHDETATAKISFVLAGRPGTAELPLRRDDEATLGLFHRWRIDLGPASLALPAGRSRLTVDGVPVVGGPEGGSVALLPGGYTVAGPGNPLSQTPPQVVLAVPGQEEVAGADLVRPSLAPGAQAAAEESVRAWLDGCAAQRVAAPTGCPFQRYGEVKRISWKITSYPRLRVELVDGGDGTTASVSTVDGSEGAARATGTEPDYFTGSRPFTDDVPFDVWGTVTVTDGKLTFRPGGE</sequence>
<gene>
    <name evidence="14" type="ORF">EFE23_17285</name>
</gene>
<comment type="caution">
    <text evidence="14">The sequence shown here is derived from an EMBL/GenBank/DDBJ whole genome shotgun (WGS) entry which is preliminary data.</text>
</comment>
<dbReference type="EMBL" id="RJLN01000048">
    <property type="protein sequence ID" value="RNL97816.1"/>
    <property type="molecule type" value="Genomic_DNA"/>
</dbReference>
<evidence type="ECO:0000313" key="14">
    <source>
        <dbReference type="EMBL" id="RNL97816.1"/>
    </source>
</evidence>
<organism evidence="14 15">
    <name type="scientific">Micromonospora solifontis</name>
    <dbReference type="NCBI Taxonomy" id="2487138"/>
    <lineage>
        <taxon>Bacteria</taxon>
        <taxon>Bacillati</taxon>
        <taxon>Actinomycetota</taxon>
        <taxon>Actinomycetes</taxon>
        <taxon>Micromonosporales</taxon>
        <taxon>Micromonosporaceae</taxon>
        <taxon>Micromonospora</taxon>
    </lineage>
</organism>
<feature type="domain" description="Peptidase M48" evidence="13">
    <location>
        <begin position="72"/>
        <end position="260"/>
    </location>
</feature>
<keyword evidence="9 12" id="KW-1133">Transmembrane helix</keyword>
<dbReference type="InterPro" id="IPR001915">
    <property type="entry name" value="Peptidase_M48"/>
</dbReference>
<evidence type="ECO:0000256" key="1">
    <source>
        <dbReference type="ARBA" id="ARBA00001947"/>
    </source>
</evidence>
<keyword evidence="6" id="KW-0479">Metal-binding</keyword>
<dbReference type="PANTHER" id="PTHR43221">
    <property type="entry name" value="PROTEASE HTPX"/>
    <property type="match status" value="1"/>
</dbReference>
<dbReference type="RefSeq" id="WP_123241970.1">
    <property type="nucleotide sequence ID" value="NZ_JAAHBY010000048.1"/>
</dbReference>
<keyword evidence="7" id="KW-0378">Hydrolase</keyword>
<evidence type="ECO:0000256" key="11">
    <source>
        <dbReference type="ARBA" id="ARBA00023136"/>
    </source>
</evidence>
<evidence type="ECO:0000313" key="15">
    <source>
        <dbReference type="Proteomes" id="UP000280698"/>
    </source>
</evidence>
<evidence type="ECO:0000256" key="6">
    <source>
        <dbReference type="ARBA" id="ARBA00022723"/>
    </source>
</evidence>
<comment type="cofactor">
    <cofactor evidence="1">
        <name>Zn(2+)</name>
        <dbReference type="ChEBI" id="CHEBI:29105"/>
    </cofactor>
</comment>
<evidence type="ECO:0000256" key="3">
    <source>
        <dbReference type="ARBA" id="ARBA00022475"/>
    </source>
</evidence>
<evidence type="ECO:0000256" key="4">
    <source>
        <dbReference type="ARBA" id="ARBA00022670"/>
    </source>
</evidence>
<accession>A0ABX9WDD2</accession>
<protein>
    <recommendedName>
        <fullName evidence="13">Peptidase M48 domain-containing protein</fullName>
    </recommendedName>
</protein>
<name>A0ABX9WDD2_9ACTN</name>
<dbReference type="Proteomes" id="UP000280698">
    <property type="component" value="Unassembled WGS sequence"/>
</dbReference>
<keyword evidence="15" id="KW-1185">Reference proteome</keyword>
<dbReference type="Pfam" id="PF01435">
    <property type="entry name" value="Peptidase_M48"/>
    <property type="match status" value="1"/>
</dbReference>
<proteinExistence type="predicted"/>
<feature type="transmembrane region" description="Helical" evidence="12">
    <location>
        <begin position="34"/>
        <end position="62"/>
    </location>
</feature>
<feature type="transmembrane region" description="Helical" evidence="12">
    <location>
        <begin position="178"/>
        <end position="195"/>
    </location>
</feature>
<reference evidence="14 15" key="1">
    <citation type="submission" date="2018-11" db="EMBL/GenBank/DDBJ databases">
        <title>Micromonospora sp. PPF5-17, a new actinomycetes isolated from a hot spring soil.</title>
        <authorList>
            <person name="Thawai C."/>
        </authorList>
    </citation>
    <scope>NUCLEOTIDE SEQUENCE [LARGE SCALE GENOMIC DNA]</scope>
    <source>
        <strain evidence="14 15">PPF5-17</strain>
    </source>
</reference>
<evidence type="ECO:0000256" key="5">
    <source>
        <dbReference type="ARBA" id="ARBA00022692"/>
    </source>
</evidence>
<evidence type="ECO:0000256" key="8">
    <source>
        <dbReference type="ARBA" id="ARBA00022833"/>
    </source>
</evidence>
<evidence type="ECO:0000256" key="7">
    <source>
        <dbReference type="ARBA" id="ARBA00022801"/>
    </source>
</evidence>
<evidence type="ECO:0000256" key="2">
    <source>
        <dbReference type="ARBA" id="ARBA00004651"/>
    </source>
</evidence>
<evidence type="ECO:0000256" key="12">
    <source>
        <dbReference type="SAM" id="Phobius"/>
    </source>
</evidence>
<keyword evidence="5 12" id="KW-0812">Transmembrane</keyword>
<keyword evidence="4" id="KW-0645">Protease</keyword>
<feature type="transmembrane region" description="Helical" evidence="12">
    <location>
        <begin position="296"/>
        <end position="320"/>
    </location>
</feature>
<keyword evidence="8" id="KW-0862">Zinc</keyword>
<feature type="transmembrane region" description="Helical" evidence="12">
    <location>
        <begin position="148"/>
        <end position="166"/>
    </location>
</feature>
<keyword evidence="11 12" id="KW-0472">Membrane</keyword>
<dbReference type="PANTHER" id="PTHR43221:SF1">
    <property type="entry name" value="PROTEASE HTPX"/>
    <property type="match status" value="1"/>
</dbReference>
<comment type="subcellular location">
    <subcellularLocation>
        <location evidence="2">Cell membrane</location>
        <topology evidence="2">Multi-pass membrane protein</topology>
    </subcellularLocation>
</comment>
<dbReference type="InterPro" id="IPR050083">
    <property type="entry name" value="HtpX_protease"/>
</dbReference>
<evidence type="ECO:0000259" key="13">
    <source>
        <dbReference type="Pfam" id="PF01435"/>
    </source>
</evidence>
<evidence type="ECO:0000256" key="10">
    <source>
        <dbReference type="ARBA" id="ARBA00023049"/>
    </source>
</evidence>
<keyword evidence="10" id="KW-0482">Metalloprotease</keyword>